<dbReference type="PROSITE" id="PS50011">
    <property type="entry name" value="PROTEIN_KINASE_DOM"/>
    <property type="match status" value="1"/>
</dbReference>
<dbReference type="PANTHER" id="PTHR48006">
    <property type="entry name" value="LEUCINE-RICH REPEAT-CONTAINING PROTEIN DDB_G0281931-RELATED"/>
    <property type="match status" value="1"/>
</dbReference>
<dbReference type="FunFam" id="3.80.10.10:FF:000041">
    <property type="entry name" value="LRR receptor-like serine/threonine-protein kinase ERECTA"/>
    <property type="match status" value="1"/>
</dbReference>
<evidence type="ECO:0000256" key="11">
    <source>
        <dbReference type="ARBA" id="ARBA00023170"/>
    </source>
</evidence>
<keyword evidence="4 13" id="KW-0812">Transmembrane</keyword>
<evidence type="ECO:0000256" key="8">
    <source>
        <dbReference type="ARBA" id="ARBA00022840"/>
    </source>
</evidence>
<evidence type="ECO:0000256" key="6">
    <source>
        <dbReference type="ARBA" id="ARBA00022737"/>
    </source>
</evidence>
<dbReference type="Proteomes" id="UP000541444">
    <property type="component" value="Unassembled WGS sequence"/>
</dbReference>
<accession>A0A7J7MJN8</accession>
<evidence type="ECO:0000256" key="2">
    <source>
        <dbReference type="ARBA" id="ARBA00022553"/>
    </source>
</evidence>
<dbReference type="SUPFAM" id="SSF52058">
    <property type="entry name" value="L domain-like"/>
    <property type="match status" value="2"/>
</dbReference>
<dbReference type="GO" id="GO:0005524">
    <property type="term" value="F:ATP binding"/>
    <property type="evidence" value="ECO:0007669"/>
    <property type="project" value="UniProtKB-KW"/>
</dbReference>
<dbReference type="EMBL" id="JACGCM010001441">
    <property type="protein sequence ID" value="KAF6155103.1"/>
    <property type="molecule type" value="Genomic_DNA"/>
</dbReference>
<dbReference type="InterPro" id="IPR001245">
    <property type="entry name" value="Ser-Thr/Tyr_kinase_cat_dom"/>
</dbReference>
<comment type="caution">
    <text evidence="16">The sequence shown here is derived from an EMBL/GenBank/DDBJ whole genome shotgun (WGS) entry which is preliminary data.</text>
</comment>
<evidence type="ECO:0000313" key="17">
    <source>
        <dbReference type="Proteomes" id="UP000541444"/>
    </source>
</evidence>
<dbReference type="InterPro" id="IPR000719">
    <property type="entry name" value="Prot_kinase_dom"/>
</dbReference>
<protein>
    <recommendedName>
        <fullName evidence="15">Protein kinase domain-containing protein</fullName>
    </recommendedName>
</protein>
<proteinExistence type="predicted"/>
<evidence type="ECO:0000256" key="1">
    <source>
        <dbReference type="ARBA" id="ARBA00004167"/>
    </source>
</evidence>
<dbReference type="PANTHER" id="PTHR48006:SF20">
    <property type="entry name" value="OS08G0276400 PROTEIN"/>
    <property type="match status" value="1"/>
</dbReference>
<evidence type="ECO:0000313" key="16">
    <source>
        <dbReference type="EMBL" id="KAF6155103.1"/>
    </source>
</evidence>
<dbReference type="Pfam" id="PF07714">
    <property type="entry name" value="PK_Tyr_Ser-Thr"/>
    <property type="match status" value="1"/>
</dbReference>
<dbReference type="InterPro" id="IPR051824">
    <property type="entry name" value="LRR_Rcpt-Like_S/T_Kinase"/>
</dbReference>
<evidence type="ECO:0000259" key="15">
    <source>
        <dbReference type="PROSITE" id="PS50011"/>
    </source>
</evidence>
<keyword evidence="12" id="KW-0325">Glycoprotein</keyword>
<keyword evidence="2" id="KW-0597">Phosphoprotein</keyword>
<dbReference type="GO" id="GO:0016020">
    <property type="term" value="C:membrane"/>
    <property type="evidence" value="ECO:0007669"/>
    <property type="project" value="UniProtKB-SubCell"/>
</dbReference>
<feature type="chain" id="PRO_5029596937" description="Protein kinase domain-containing protein" evidence="14">
    <location>
        <begin position="22"/>
        <end position="853"/>
    </location>
</feature>
<keyword evidence="6" id="KW-0677">Repeat</keyword>
<evidence type="ECO:0000256" key="13">
    <source>
        <dbReference type="SAM" id="Phobius"/>
    </source>
</evidence>
<keyword evidence="3" id="KW-0433">Leucine-rich repeat</keyword>
<dbReference type="InterPro" id="IPR032675">
    <property type="entry name" value="LRR_dom_sf"/>
</dbReference>
<dbReference type="PRINTS" id="PR00019">
    <property type="entry name" value="LEURICHRPT"/>
</dbReference>
<keyword evidence="9 13" id="KW-1133">Transmembrane helix</keyword>
<feature type="signal peptide" evidence="14">
    <location>
        <begin position="1"/>
        <end position="21"/>
    </location>
</feature>
<dbReference type="Pfam" id="PF13855">
    <property type="entry name" value="LRR_8"/>
    <property type="match status" value="2"/>
</dbReference>
<keyword evidence="10 13" id="KW-0472">Membrane</keyword>
<evidence type="ECO:0000256" key="12">
    <source>
        <dbReference type="ARBA" id="ARBA00023180"/>
    </source>
</evidence>
<keyword evidence="8" id="KW-0067">ATP-binding</keyword>
<evidence type="ECO:0000256" key="7">
    <source>
        <dbReference type="ARBA" id="ARBA00022741"/>
    </source>
</evidence>
<evidence type="ECO:0000256" key="14">
    <source>
        <dbReference type="SAM" id="SignalP"/>
    </source>
</evidence>
<evidence type="ECO:0000256" key="9">
    <source>
        <dbReference type="ARBA" id="ARBA00022989"/>
    </source>
</evidence>
<feature type="domain" description="Protein kinase" evidence="15">
    <location>
        <begin position="552"/>
        <end position="853"/>
    </location>
</feature>
<keyword evidence="5 14" id="KW-0732">Signal</keyword>
<name>A0A7J7MJN8_9MAGN</name>
<dbReference type="GO" id="GO:0004672">
    <property type="term" value="F:protein kinase activity"/>
    <property type="evidence" value="ECO:0007669"/>
    <property type="project" value="InterPro"/>
</dbReference>
<dbReference type="PROSITE" id="PS51450">
    <property type="entry name" value="LRR"/>
    <property type="match status" value="2"/>
</dbReference>
<dbReference type="Pfam" id="PF00560">
    <property type="entry name" value="LRR_1"/>
    <property type="match status" value="4"/>
</dbReference>
<dbReference type="InterPro" id="IPR001611">
    <property type="entry name" value="Leu-rich_rpt"/>
</dbReference>
<keyword evidence="17" id="KW-1185">Reference proteome</keyword>
<reference evidence="16 17" key="1">
    <citation type="journal article" date="2020" name="IScience">
        <title>Genome Sequencing of the Endangered Kingdonia uniflora (Circaeasteraceae, Ranunculales) Reveals Potential Mechanisms of Evolutionary Specialization.</title>
        <authorList>
            <person name="Sun Y."/>
            <person name="Deng T."/>
            <person name="Zhang A."/>
            <person name="Moore M.J."/>
            <person name="Landis J.B."/>
            <person name="Lin N."/>
            <person name="Zhang H."/>
            <person name="Zhang X."/>
            <person name="Huang J."/>
            <person name="Zhang X."/>
            <person name="Sun H."/>
            <person name="Wang H."/>
        </authorList>
    </citation>
    <scope>NUCLEOTIDE SEQUENCE [LARGE SCALE GENOMIC DNA]</scope>
    <source>
        <strain evidence="16">TB1705</strain>
        <tissue evidence="16">Leaf</tissue>
    </source>
</reference>
<dbReference type="Gene3D" id="3.80.10.10">
    <property type="entry name" value="Ribonuclease Inhibitor"/>
    <property type="match status" value="3"/>
</dbReference>
<feature type="transmembrane region" description="Helical" evidence="13">
    <location>
        <begin position="463"/>
        <end position="485"/>
    </location>
</feature>
<keyword evidence="11" id="KW-0675">Receptor</keyword>
<keyword evidence="7" id="KW-0547">Nucleotide-binding</keyword>
<dbReference type="InterPro" id="IPR003591">
    <property type="entry name" value="Leu-rich_rpt_typical-subtyp"/>
</dbReference>
<dbReference type="SMART" id="SM00369">
    <property type="entry name" value="LRR_TYP"/>
    <property type="match status" value="4"/>
</dbReference>
<evidence type="ECO:0000256" key="5">
    <source>
        <dbReference type="ARBA" id="ARBA00022729"/>
    </source>
</evidence>
<sequence>MGFALFGSILVLSLFINPLVSQQQQPNTDGFYVSDFLKKMGVNPISSDVYNFSAPLCSWQGVICDTQKKYVIGLLASGLDLSGLIPESTIGKLSKLQSLDLSNNKITGFSSDFWSLGRSFKTLNLSYNKIFGSLPSNIGNFGGLESLDLSFNSFSGIIPASFSSLSGLQVLKLDGNGFEGSIPVGILKCQNLVSVSISSNQITGIVPDGFSIAFPKLKSLDISGNAIQGRSLDISGMKSITYLNISMNLFEGSVMGVFEAPLEVIDLSRNQFHGHISQVNVNSSFNWSHLVYLDLSENQLSGESFHNLNDAHNLKHFNLAHNRFSHQEFPEISKLSSLEYLNLSRTSLIGKIPTAISYLTSLSTLDLSENHLTSRIPNLNVKNLHVLDLSLNNLTGQVPIPLLENLHQMHKFNFSFNNLTFCASQITLETLQAAFVGSINSCPIAANPDLLKRRHTKHQGLKLSLAISLSVTCFLVGLICLAFGCRRKSRMWAVKQISYKEETNITGPFSFQTDSTTWVADVKVATSVPVVIFEKPLLNFTFSDLLYATSNFDRGTLLAEGRFGPVYRGFLSGGIHVAVKVLVHGSTMTDEEAAAELEYLGRIKHPNLVPLTGYCLAGEQRIAIYDYMENGNLHNLLHDLPLQIQTPEDWSTDTWEEDDIQNVSFEGILTTWRFRHKIALGTARALAFLHHGCSPPIIHRDVKASSVYLDSNLEPTLSDFGLAKLFGIGLEGEITLGSVGYVPPELSEPETGSPTPKSDVYGFGVVLLELITGKKPVGDEYTQRESSLVTWVRGLVRKNEGSRAIDPKIQSTGSETQMVEALRIGYLCTADLPTKRPSMQQIVGLLKDIEPNV</sequence>
<gene>
    <name evidence="16" type="ORF">GIB67_035850</name>
</gene>
<evidence type="ECO:0000256" key="3">
    <source>
        <dbReference type="ARBA" id="ARBA00022614"/>
    </source>
</evidence>
<evidence type="ECO:0000256" key="4">
    <source>
        <dbReference type="ARBA" id="ARBA00022692"/>
    </source>
</evidence>
<dbReference type="SUPFAM" id="SSF56112">
    <property type="entry name" value="Protein kinase-like (PK-like)"/>
    <property type="match status" value="1"/>
</dbReference>
<dbReference type="InterPro" id="IPR011009">
    <property type="entry name" value="Kinase-like_dom_sf"/>
</dbReference>
<evidence type="ECO:0000256" key="10">
    <source>
        <dbReference type="ARBA" id="ARBA00023136"/>
    </source>
</evidence>
<dbReference type="FunFam" id="3.30.200.20:FF:000466">
    <property type="entry name" value="Putative LRR receptor-like serine/threonine-protein kinase"/>
    <property type="match status" value="1"/>
</dbReference>
<dbReference type="OrthoDB" id="1394818at2759"/>
<organism evidence="16 17">
    <name type="scientific">Kingdonia uniflora</name>
    <dbReference type="NCBI Taxonomy" id="39325"/>
    <lineage>
        <taxon>Eukaryota</taxon>
        <taxon>Viridiplantae</taxon>
        <taxon>Streptophyta</taxon>
        <taxon>Embryophyta</taxon>
        <taxon>Tracheophyta</taxon>
        <taxon>Spermatophyta</taxon>
        <taxon>Magnoliopsida</taxon>
        <taxon>Ranunculales</taxon>
        <taxon>Circaeasteraceae</taxon>
        <taxon>Kingdonia</taxon>
    </lineage>
</organism>
<dbReference type="FunFam" id="3.80.10.10:FF:001678">
    <property type="entry name" value="Calmodulin-binding receptor kinase CaMRLK"/>
    <property type="match status" value="1"/>
</dbReference>
<dbReference type="AlphaFoldDB" id="A0A7J7MJN8"/>
<comment type="subcellular location">
    <subcellularLocation>
        <location evidence="1">Membrane</location>
        <topology evidence="1">Single-pass membrane protein</topology>
    </subcellularLocation>
</comment>
<dbReference type="SMART" id="SM00365">
    <property type="entry name" value="LRR_SD22"/>
    <property type="match status" value="5"/>
</dbReference>
<dbReference type="Gene3D" id="1.10.510.10">
    <property type="entry name" value="Transferase(Phosphotransferase) domain 1"/>
    <property type="match status" value="1"/>
</dbReference>
<dbReference type="Gene3D" id="3.30.200.20">
    <property type="entry name" value="Phosphorylase Kinase, domain 1"/>
    <property type="match status" value="1"/>
</dbReference>